<reference evidence="2 3" key="1">
    <citation type="journal article" date="2015" name="Sci. Rep.">
        <title>Chromosome-level genome map provides insights into diverse defense mechanisms in the medicinal fungus Ganoderma sinense.</title>
        <authorList>
            <person name="Zhu Y."/>
            <person name="Xu J."/>
            <person name="Sun C."/>
            <person name="Zhou S."/>
            <person name="Xu H."/>
            <person name="Nelson D.R."/>
            <person name="Qian J."/>
            <person name="Song J."/>
            <person name="Luo H."/>
            <person name="Xiang L."/>
            <person name="Li Y."/>
            <person name="Xu Z."/>
            <person name="Ji A."/>
            <person name="Wang L."/>
            <person name="Lu S."/>
            <person name="Hayward A."/>
            <person name="Sun W."/>
            <person name="Li X."/>
            <person name="Schwartz D.C."/>
            <person name="Wang Y."/>
            <person name="Chen S."/>
        </authorList>
    </citation>
    <scope>NUCLEOTIDE SEQUENCE [LARGE SCALE GENOMIC DNA]</scope>
    <source>
        <strain evidence="2 3">ZZ0214-1</strain>
    </source>
</reference>
<dbReference type="Proteomes" id="UP000230002">
    <property type="component" value="Unassembled WGS sequence"/>
</dbReference>
<keyword evidence="1" id="KW-1133">Transmembrane helix</keyword>
<name>A0A2G8SL53_9APHY</name>
<evidence type="ECO:0000256" key="1">
    <source>
        <dbReference type="SAM" id="Phobius"/>
    </source>
</evidence>
<protein>
    <submittedName>
        <fullName evidence="2">Uncharacterized protein</fullName>
    </submittedName>
</protein>
<dbReference type="STRING" id="1077348.A0A2G8SL53"/>
<evidence type="ECO:0000313" key="2">
    <source>
        <dbReference type="EMBL" id="PIL34494.1"/>
    </source>
</evidence>
<dbReference type="AlphaFoldDB" id="A0A2G8SL53"/>
<proteinExistence type="predicted"/>
<organism evidence="2 3">
    <name type="scientific">Ganoderma sinense ZZ0214-1</name>
    <dbReference type="NCBI Taxonomy" id="1077348"/>
    <lineage>
        <taxon>Eukaryota</taxon>
        <taxon>Fungi</taxon>
        <taxon>Dikarya</taxon>
        <taxon>Basidiomycota</taxon>
        <taxon>Agaricomycotina</taxon>
        <taxon>Agaricomycetes</taxon>
        <taxon>Polyporales</taxon>
        <taxon>Polyporaceae</taxon>
        <taxon>Ganoderma</taxon>
    </lineage>
</organism>
<keyword evidence="1" id="KW-0812">Transmembrane</keyword>
<sequence length="427" mass="48411">MPLTVSIRDFTHDTEMALSICLHHSRRIRRLHAEGPLGLLLAPLTGTFNILEEARLEYHSDEGSSVRHILHFRGDDFPRLHTLEIASADVAWDAFSLQSLRELKLNGRVRGLSTTSLLRILQGSPSLRVLRVGRGVQLLPASEGRAEAREAIPLAHLRQIHLYGAPQELAYVLDRFTVPYGNFHIYLAYVCDDGWWWREDGHSLDMLLPRQLAFRSLLPYCTSLILVIALSGTRVLAFNQSKACYLSIKTMNDLLFANGRYPTMTEEIWMSILDAFSCSPLSRFCLDYSHPLNITVPMWTSLCCRFPLYTVQTKLRGSMEDRGRADLLQNLFTALRDPDSHRVHTLELVSLSLNSGTVGAILDLLKDRASMGAPLERLVFILCYCENSLDRGALKQRFENAADLVIRYDEDADSPDTDSKDEFRYTP</sequence>
<keyword evidence="3" id="KW-1185">Reference proteome</keyword>
<keyword evidence="1" id="KW-0472">Membrane</keyword>
<comment type="caution">
    <text evidence="2">The sequence shown here is derived from an EMBL/GenBank/DDBJ whole genome shotgun (WGS) entry which is preliminary data.</text>
</comment>
<dbReference type="EMBL" id="AYKW01000005">
    <property type="protein sequence ID" value="PIL34494.1"/>
    <property type="molecule type" value="Genomic_DNA"/>
</dbReference>
<gene>
    <name evidence="2" type="ORF">GSI_03271</name>
</gene>
<evidence type="ECO:0000313" key="3">
    <source>
        <dbReference type="Proteomes" id="UP000230002"/>
    </source>
</evidence>
<feature type="transmembrane region" description="Helical" evidence="1">
    <location>
        <begin position="217"/>
        <end position="237"/>
    </location>
</feature>
<dbReference type="OrthoDB" id="2757234at2759"/>
<accession>A0A2G8SL53</accession>